<dbReference type="AlphaFoldDB" id="A0A8T1RI15"/>
<dbReference type="EMBL" id="CM031809">
    <property type="protein sequence ID" value="KAG6666697.1"/>
    <property type="molecule type" value="Genomic_DNA"/>
</dbReference>
<feature type="region of interest" description="Disordered" evidence="1">
    <location>
        <begin position="81"/>
        <end position="134"/>
    </location>
</feature>
<keyword evidence="3" id="KW-1185">Reference proteome</keyword>
<dbReference type="Proteomes" id="UP000811609">
    <property type="component" value="Chromosome 1"/>
</dbReference>
<evidence type="ECO:0000313" key="3">
    <source>
        <dbReference type="Proteomes" id="UP000811609"/>
    </source>
</evidence>
<evidence type="ECO:0000313" key="2">
    <source>
        <dbReference type="EMBL" id="KAG6666697.1"/>
    </source>
</evidence>
<name>A0A8T1RI15_CARIL</name>
<comment type="caution">
    <text evidence="2">The sequence shown here is derived from an EMBL/GenBank/DDBJ whole genome shotgun (WGS) entry which is preliminary data.</text>
</comment>
<protein>
    <submittedName>
        <fullName evidence="2">Uncharacterized protein</fullName>
    </submittedName>
</protein>
<evidence type="ECO:0000256" key="1">
    <source>
        <dbReference type="SAM" id="MobiDB-lite"/>
    </source>
</evidence>
<reference evidence="2" key="1">
    <citation type="submission" date="2020-12" db="EMBL/GenBank/DDBJ databases">
        <title>WGS assembly of Carya illinoinensis cv. Pawnee.</title>
        <authorList>
            <person name="Platts A."/>
            <person name="Shu S."/>
            <person name="Wright S."/>
            <person name="Barry K."/>
            <person name="Edger P."/>
            <person name="Pires J.C."/>
            <person name="Schmutz J."/>
        </authorList>
    </citation>
    <scope>NUCLEOTIDE SEQUENCE</scope>
    <source>
        <tissue evidence="2">Leaf</tissue>
    </source>
</reference>
<accession>A0A8T1RI15</accession>
<organism evidence="2 3">
    <name type="scientific">Carya illinoinensis</name>
    <name type="common">Pecan</name>
    <dbReference type="NCBI Taxonomy" id="32201"/>
    <lineage>
        <taxon>Eukaryota</taxon>
        <taxon>Viridiplantae</taxon>
        <taxon>Streptophyta</taxon>
        <taxon>Embryophyta</taxon>
        <taxon>Tracheophyta</taxon>
        <taxon>Spermatophyta</taxon>
        <taxon>Magnoliopsida</taxon>
        <taxon>eudicotyledons</taxon>
        <taxon>Gunneridae</taxon>
        <taxon>Pentapetalae</taxon>
        <taxon>rosids</taxon>
        <taxon>fabids</taxon>
        <taxon>Fagales</taxon>
        <taxon>Juglandaceae</taxon>
        <taxon>Carya</taxon>
    </lineage>
</organism>
<feature type="compositionally biased region" description="Polar residues" evidence="1">
    <location>
        <begin position="81"/>
        <end position="92"/>
    </location>
</feature>
<sequence length="145" mass="15409">MTGPVEERPTMAGRKAGDPLCCTGDPFCCTDERELTWMMGTSLTASTGMFGGAPHESTSPKVAAGRFCDVGTRGAIDELATSTTILQPGENTSCEERNNSVRCSPPSPVPARKSPELKPAVKTSHARKPASPCGKAFLWPVDLRR</sequence>
<gene>
    <name evidence="2" type="ORF">CIPAW_01G050500</name>
</gene>
<proteinExistence type="predicted"/>